<reference evidence="7" key="1">
    <citation type="submission" date="2018-05" db="EMBL/GenBank/DDBJ databases">
        <authorList>
            <person name="Lanie J.A."/>
            <person name="Ng W.-L."/>
            <person name="Kazmierczak K.M."/>
            <person name="Andrzejewski T.M."/>
            <person name="Davidsen T.M."/>
            <person name="Wayne K.J."/>
            <person name="Tettelin H."/>
            <person name="Glass J.I."/>
            <person name="Rusch D."/>
            <person name="Podicherti R."/>
            <person name="Tsui H.-C.T."/>
            <person name="Winkler M.E."/>
        </authorList>
    </citation>
    <scope>NUCLEOTIDE SEQUENCE</scope>
</reference>
<proteinExistence type="inferred from homology"/>
<dbReference type="Pfam" id="PF13525">
    <property type="entry name" value="YfiO"/>
    <property type="match status" value="1"/>
</dbReference>
<dbReference type="InterPro" id="IPR011990">
    <property type="entry name" value="TPR-like_helical_dom_sf"/>
</dbReference>
<keyword evidence="3" id="KW-0564">Palmitate</keyword>
<dbReference type="GO" id="GO:0051205">
    <property type="term" value="P:protein insertion into membrane"/>
    <property type="evidence" value="ECO:0007669"/>
    <property type="project" value="TreeGrafter"/>
</dbReference>
<dbReference type="PANTHER" id="PTHR37423">
    <property type="entry name" value="SOLUBLE LYTIC MUREIN TRANSGLYCOSYLASE-RELATED"/>
    <property type="match status" value="1"/>
</dbReference>
<keyword evidence="1" id="KW-0732">Signal</keyword>
<dbReference type="GO" id="GO:1990063">
    <property type="term" value="C:Bam protein complex"/>
    <property type="evidence" value="ECO:0007669"/>
    <property type="project" value="TreeGrafter"/>
</dbReference>
<evidence type="ECO:0000256" key="4">
    <source>
        <dbReference type="ARBA" id="ARBA00023237"/>
    </source>
</evidence>
<accession>A0A382HW64</accession>
<dbReference type="PANTHER" id="PTHR37423:SF1">
    <property type="entry name" value="OUTER MEMBRANE PROTEIN ASSEMBLY FACTOR BAMD"/>
    <property type="match status" value="1"/>
</dbReference>
<dbReference type="InterPro" id="IPR039565">
    <property type="entry name" value="BamD-like"/>
</dbReference>
<keyword evidence="4" id="KW-0998">Cell outer membrane</keyword>
<evidence type="ECO:0000313" key="7">
    <source>
        <dbReference type="EMBL" id="SVB91530.1"/>
    </source>
</evidence>
<feature type="non-terminal residue" evidence="7">
    <location>
        <position position="1"/>
    </location>
</feature>
<evidence type="ECO:0000256" key="3">
    <source>
        <dbReference type="ARBA" id="ARBA00023139"/>
    </source>
</evidence>
<keyword evidence="2" id="KW-0472">Membrane</keyword>
<dbReference type="NCBIfam" id="TIGR03302">
    <property type="entry name" value="OM_YfiO"/>
    <property type="match status" value="1"/>
</dbReference>
<evidence type="ECO:0000259" key="6">
    <source>
        <dbReference type="Pfam" id="PF13525"/>
    </source>
</evidence>
<dbReference type="Gene3D" id="1.25.40.10">
    <property type="entry name" value="Tetratricopeptide repeat domain"/>
    <property type="match status" value="1"/>
</dbReference>
<protein>
    <recommendedName>
        <fullName evidence="6">Outer membrane lipoprotein BamD-like domain-containing protein</fullName>
    </recommendedName>
</protein>
<name>A0A382HW64_9ZZZZ</name>
<evidence type="ECO:0000256" key="1">
    <source>
        <dbReference type="ARBA" id="ARBA00022729"/>
    </source>
</evidence>
<dbReference type="CDD" id="cd15830">
    <property type="entry name" value="BamD"/>
    <property type="match status" value="1"/>
</dbReference>
<keyword evidence="5" id="KW-0449">Lipoprotein</keyword>
<feature type="domain" description="Outer membrane lipoprotein BamD-like" evidence="6">
    <location>
        <begin position="44"/>
        <end position="247"/>
    </location>
</feature>
<dbReference type="InterPro" id="IPR017689">
    <property type="entry name" value="BamD"/>
</dbReference>
<gene>
    <name evidence="7" type="ORF">METZ01_LOCUS244384</name>
</gene>
<dbReference type="AlphaFoldDB" id="A0A382HW64"/>
<evidence type="ECO:0000256" key="2">
    <source>
        <dbReference type="ARBA" id="ARBA00023136"/>
    </source>
</evidence>
<dbReference type="EMBL" id="UINC01063663">
    <property type="protein sequence ID" value="SVB91530.1"/>
    <property type="molecule type" value="Genomic_DNA"/>
</dbReference>
<organism evidence="7">
    <name type="scientific">marine metagenome</name>
    <dbReference type="NCBI Taxonomy" id="408172"/>
    <lineage>
        <taxon>unclassified sequences</taxon>
        <taxon>metagenomes</taxon>
        <taxon>ecological metagenomes</taxon>
    </lineage>
</organism>
<dbReference type="SUPFAM" id="SSF48452">
    <property type="entry name" value="TPR-like"/>
    <property type="match status" value="2"/>
</dbReference>
<evidence type="ECO:0000256" key="5">
    <source>
        <dbReference type="ARBA" id="ARBA00023288"/>
    </source>
</evidence>
<dbReference type="HAMAP" id="MF_00922">
    <property type="entry name" value="OM_assembly_BamD"/>
    <property type="match status" value="1"/>
</dbReference>
<sequence>VSGATKYCFAVPTQPWRLLGLVALTLLLAACWGRKDRDIVSGADQLYELAHKSLNNRNYGNAIQYYENLEARYPFSNQAKQAQLDLIYAYFKNGEPEAAIDAAEQFERENPTHPRADYAIYMRGLAQFTGQHGRIYRWVRVDLSERPPVEAMDAFAAFAELVYRFPESRYTPDARQRMIFLRNRLADHEIHVANYYMERNAYAAALNRATYCMQTFDGAPAVAEALLIIVKAYRKLGMWDLAEDTEKVLLKNYPDAGLPEPKKDSWYKFW</sequence>